<dbReference type="PANTHER" id="PTHR32027">
    <property type="entry name" value="CYTOSINE DEAMINASE"/>
    <property type="match status" value="1"/>
</dbReference>
<dbReference type="Pfam" id="PF07969">
    <property type="entry name" value="Amidohydro_3"/>
    <property type="match status" value="1"/>
</dbReference>
<organism evidence="4 5">
    <name type="scientific">Paraburkholderia polaris</name>
    <dbReference type="NCBI Taxonomy" id="2728848"/>
    <lineage>
        <taxon>Bacteria</taxon>
        <taxon>Pseudomonadati</taxon>
        <taxon>Pseudomonadota</taxon>
        <taxon>Betaproteobacteria</taxon>
        <taxon>Burkholderiales</taxon>
        <taxon>Burkholderiaceae</taxon>
        <taxon>Paraburkholderia</taxon>
    </lineage>
</organism>
<dbReference type="InterPro" id="IPR013108">
    <property type="entry name" value="Amidohydro_3"/>
</dbReference>
<dbReference type="Gene3D" id="2.30.40.10">
    <property type="entry name" value="Urease, subunit C, domain 1"/>
    <property type="match status" value="1"/>
</dbReference>
<dbReference type="NCBIfam" id="NF004636">
    <property type="entry name" value="PRK05985.1"/>
    <property type="match status" value="1"/>
</dbReference>
<evidence type="ECO:0000313" key="4">
    <source>
        <dbReference type="EMBL" id="NMM00777.1"/>
    </source>
</evidence>
<dbReference type="SUPFAM" id="SSF51556">
    <property type="entry name" value="Metallo-dependent hydrolases"/>
    <property type="match status" value="1"/>
</dbReference>
<accession>A0A848INF2</accession>
<protein>
    <submittedName>
        <fullName evidence="4">Amidohydrolase family protein</fullName>
    </submittedName>
</protein>
<dbReference type="FunFam" id="3.20.20.140:FF:000019">
    <property type="entry name" value="Cytosine deaminase"/>
    <property type="match status" value="1"/>
</dbReference>
<dbReference type="RefSeq" id="WP_169487654.1">
    <property type="nucleotide sequence ID" value="NZ_JABBGJ010000025.1"/>
</dbReference>
<keyword evidence="2 4" id="KW-0378">Hydrolase</keyword>
<reference evidence="4 5" key="1">
    <citation type="submission" date="2020-04" db="EMBL/GenBank/DDBJ databases">
        <title>Paraburkholderia sp. RP-4-7 isolated from soil.</title>
        <authorList>
            <person name="Dahal R.H."/>
        </authorList>
    </citation>
    <scope>NUCLEOTIDE SEQUENCE [LARGE SCALE GENOMIC DNA]</scope>
    <source>
        <strain evidence="4 5">RP-4-7</strain>
    </source>
</reference>
<name>A0A848INF2_9BURK</name>
<dbReference type="EMBL" id="JABBGJ010000025">
    <property type="protein sequence ID" value="NMM00777.1"/>
    <property type="molecule type" value="Genomic_DNA"/>
</dbReference>
<evidence type="ECO:0000313" key="5">
    <source>
        <dbReference type="Proteomes" id="UP000544134"/>
    </source>
</evidence>
<gene>
    <name evidence="4" type="ORF">HHL24_22900</name>
</gene>
<dbReference type="GO" id="GO:0046872">
    <property type="term" value="F:metal ion binding"/>
    <property type="evidence" value="ECO:0007669"/>
    <property type="project" value="UniProtKB-KW"/>
</dbReference>
<comment type="caution">
    <text evidence="4">The sequence shown here is derived from an EMBL/GenBank/DDBJ whole genome shotgun (WGS) entry which is preliminary data.</text>
</comment>
<dbReference type="CDD" id="cd01293">
    <property type="entry name" value="Bact_CD"/>
    <property type="match status" value="1"/>
</dbReference>
<dbReference type="InterPro" id="IPR052349">
    <property type="entry name" value="Metallo-hydrolase_Enzymes"/>
</dbReference>
<dbReference type="InterPro" id="IPR011059">
    <property type="entry name" value="Metal-dep_hydrolase_composite"/>
</dbReference>
<dbReference type="InterPro" id="IPR032466">
    <property type="entry name" value="Metal_Hydrolase"/>
</dbReference>
<dbReference type="SUPFAM" id="SSF51338">
    <property type="entry name" value="Composite domain of metallo-dependent hydrolases"/>
    <property type="match status" value="1"/>
</dbReference>
<keyword evidence="5" id="KW-1185">Reference proteome</keyword>
<evidence type="ECO:0000256" key="2">
    <source>
        <dbReference type="ARBA" id="ARBA00022801"/>
    </source>
</evidence>
<sequence length="403" mass="42793">MFDRVFVNAVDADGNPLNLAIHEGRFVGIGSERPEIGGAEVVDLEGHLVLPGFVDGHIHLDKSFLGDGWRPHRHVASLRERLAIEKQELASAAPIVERADALIRQAASFGTIAMRSHVDVDATTGLANLHAVMEAREKWRGVVDIELVAFPQAGVVSCPGTAEILDAAACEGAQVVGGIDPTTLDGDAEGQLDIVFSIAEKRGVKIDIHLHEAGQQGIDQLHRIAARTRASGLNGRVSVSHAYGLGDVAPEVVDRVAAALAEAGVSIMTNAPGDRAFPPILQLRAAGVRVFTGNDNIQDAWWPYGNGDMLQRAMLVGYRSGFYTDEELRVALHMATEAGAAVLEKRGYGLKVGNEATFVVVKAPNAAAAVAAVPADRAIVRSGQFWGDSSRLHFQVTTPALGR</sequence>
<proteinExistence type="predicted"/>
<keyword evidence="1" id="KW-0479">Metal-binding</keyword>
<evidence type="ECO:0000256" key="1">
    <source>
        <dbReference type="ARBA" id="ARBA00022723"/>
    </source>
</evidence>
<dbReference type="Proteomes" id="UP000544134">
    <property type="component" value="Unassembled WGS sequence"/>
</dbReference>
<dbReference type="GO" id="GO:0019239">
    <property type="term" value="F:deaminase activity"/>
    <property type="evidence" value="ECO:0007669"/>
    <property type="project" value="UniProtKB-ARBA"/>
</dbReference>
<dbReference type="Gene3D" id="3.20.20.140">
    <property type="entry name" value="Metal-dependent hydrolases"/>
    <property type="match status" value="1"/>
</dbReference>
<dbReference type="PANTHER" id="PTHR32027:SF9">
    <property type="entry name" value="BLL3847 PROTEIN"/>
    <property type="match status" value="1"/>
</dbReference>
<feature type="domain" description="Amidohydrolase 3" evidence="3">
    <location>
        <begin position="40"/>
        <end position="368"/>
    </location>
</feature>
<dbReference type="GO" id="GO:0016814">
    <property type="term" value="F:hydrolase activity, acting on carbon-nitrogen (but not peptide) bonds, in cyclic amidines"/>
    <property type="evidence" value="ECO:0007669"/>
    <property type="project" value="UniProtKB-ARBA"/>
</dbReference>
<dbReference type="AlphaFoldDB" id="A0A848INF2"/>
<evidence type="ECO:0000259" key="3">
    <source>
        <dbReference type="Pfam" id="PF07969"/>
    </source>
</evidence>